<dbReference type="RefSeq" id="WP_004572597.1">
    <property type="nucleotide sequence ID" value="NC_017941.2"/>
</dbReference>
<feature type="transmembrane region" description="Helical" evidence="7">
    <location>
        <begin position="353"/>
        <end position="376"/>
    </location>
</feature>
<keyword evidence="14" id="KW-1185">Reference proteome</keyword>
<dbReference type="Gene3D" id="1.10.3720.10">
    <property type="entry name" value="MetI-like"/>
    <property type="match status" value="1"/>
</dbReference>
<evidence type="ECO:0000313" key="14">
    <source>
        <dbReference type="Proteomes" id="UP000011603"/>
    </source>
</evidence>
<gene>
    <name evidence="9" type="primary">dppC</name>
    <name evidence="9" type="ordered locus">HFX_1076</name>
    <name evidence="10" type="ORF">BM92_03830</name>
    <name evidence="11" type="ORF">C439_05105</name>
    <name evidence="12" type="ORF">E6P09_08410</name>
</gene>
<dbReference type="Proteomes" id="UP000299011">
    <property type="component" value="Chromosome"/>
</dbReference>
<comment type="similarity">
    <text evidence="7">Belongs to the binding-protein-dependent transport system permease family.</text>
</comment>
<sequence length="391" mass="42623">MAADTPPGSTSATGSASTDRFEDVDWDELGGLGLPRRTRYLVVSALVYTAAVGYDVFLTEDALISGTNWLFLLTLLAGTFFVAWPLAENKRLTAYYWRRFKKNRAAVVSALYLLVVFVLGTFGPLFIAKPELNVLAAYQPPMFLGVDSSVPSTCVGTVADGVCQGTWKYPLGTTSDGKGIARLVVFGMRVSMQVGLITMLIVISIGTVVGTSAAYFGDLVDELLMRYVDIQQTFPTFFLFLIVTYLFKPSLFLLITIFGFLGWGGIARLVRSEALQRREEEYIRAAENAGASDGWIIRRHLMPNVSNTVITAATLLIPSFILFEATFAFLGLTDPATPSWGQVIASGRGDLDSAWWIATIPGVFLFCTVLAFNFVGDALRDALDPRSEGDA</sequence>
<feature type="domain" description="ABC transmembrane type-1" evidence="8">
    <location>
        <begin position="188"/>
        <end position="376"/>
    </location>
</feature>
<dbReference type="PANTHER" id="PTHR43386">
    <property type="entry name" value="OLIGOPEPTIDE TRANSPORT SYSTEM PERMEASE PROTEIN APPC"/>
    <property type="match status" value="1"/>
</dbReference>
<dbReference type="SUPFAM" id="SSF161098">
    <property type="entry name" value="MetI-like"/>
    <property type="match status" value="1"/>
</dbReference>
<accession>I3R3I2</accession>
<evidence type="ECO:0000313" key="16">
    <source>
        <dbReference type="Proteomes" id="UP000299011"/>
    </source>
</evidence>
<dbReference type="GeneID" id="40156433"/>
<feature type="transmembrane region" description="Helical" evidence="7">
    <location>
        <begin position="194"/>
        <end position="216"/>
    </location>
</feature>
<dbReference type="EMBL" id="CP039139">
    <property type="protein sequence ID" value="QCQ75284.1"/>
    <property type="molecule type" value="Genomic_DNA"/>
</dbReference>
<evidence type="ECO:0000313" key="12">
    <source>
        <dbReference type="EMBL" id="QCQ75284.1"/>
    </source>
</evidence>
<evidence type="ECO:0000256" key="2">
    <source>
        <dbReference type="ARBA" id="ARBA00022448"/>
    </source>
</evidence>
<organism evidence="9 13">
    <name type="scientific">Haloferax mediterranei (strain ATCC 33500 / DSM 1411 / JCM 8866 / NBRC 14739 / NCIMB 2177 / R-4)</name>
    <name type="common">Halobacterium mediterranei</name>
    <dbReference type="NCBI Taxonomy" id="523841"/>
    <lineage>
        <taxon>Archaea</taxon>
        <taxon>Methanobacteriati</taxon>
        <taxon>Methanobacteriota</taxon>
        <taxon>Stenosarchaea group</taxon>
        <taxon>Halobacteria</taxon>
        <taxon>Halobacteriales</taxon>
        <taxon>Haloferacaceae</taxon>
        <taxon>Haloferax</taxon>
    </lineage>
</organism>
<evidence type="ECO:0000256" key="7">
    <source>
        <dbReference type="RuleBase" id="RU363032"/>
    </source>
</evidence>
<evidence type="ECO:0000256" key="6">
    <source>
        <dbReference type="ARBA" id="ARBA00023136"/>
    </source>
</evidence>
<keyword evidence="5 7" id="KW-1133">Transmembrane helix</keyword>
<reference evidence="11 14" key="3">
    <citation type="journal article" date="2014" name="PLoS Genet.">
        <title>Phylogenetically driven sequencing of extremely halophilic archaea reveals strategies for static and dynamic osmo-response.</title>
        <authorList>
            <person name="Becker E.A."/>
            <person name="Seitzer P.M."/>
            <person name="Tritt A."/>
            <person name="Larsen D."/>
            <person name="Krusor M."/>
            <person name="Yao A.I."/>
            <person name="Wu D."/>
            <person name="Madern D."/>
            <person name="Eisen J.A."/>
            <person name="Darling A.E."/>
            <person name="Facciotti M.T."/>
        </authorList>
    </citation>
    <scope>NUCLEOTIDE SEQUENCE [LARGE SCALE GENOMIC DNA]</scope>
    <source>
        <strain evidence="11">ATCC 33500</strain>
        <strain evidence="14">ATCC 33500 / DSM 1411 / JCM 8866 / NBRC 14739 / NCIMB 2177 / R-4</strain>
    </source>
</reference>
<proteinExistence type="inferred from homology"/>
<reference evidence="9 13" key="2">
    <citation type="journal article" date="2012" name="J. Bacteriol.">
        <title>Complete genome sequence of the metabolically versatile halophilic archaeon Haloferax mediterranei, a poly(3-hydroxybutyrate-co-3-hydroxyvalerate) producer.</title>
        <authorList>
            <person name="Han J."/>
            <person name="Zhang F."/>
            <person name="Hou J."/>
            <person name="Liu X."/>
            <person name="Li M."/>
            <person name="Liu H."/>
            <person name="Cai L."/>
            <person name="Zhang B."/>
            <person name="Chen Y."/>
            <person name="Zhou J."/>
            <person name="Hu S."/>
            <person name="Xiang H."/>
        </authorList>
    </citation>
    <scope>NUCLEOTIDE SEQUENCE [LARGE SCALE GENOMIC DNA]</scope>
    <source>
        <strain evidence="13">ATCC 33500 / DSM 1411 / JCM 8866 / NBRC 14739 / NCIMB 2177 / R-4</strain>
        <strain evidence="9">CGMCC 1.2087</strain>
    </source>
</reference>
<dbReference type="PaxDb" id="523841-HFX_1076"/>
<dbReference type="InterPro" id="IPR025966">
    <property type="entry name" value="OppC_N"/>
</dbReference>
<evidence type="ECO:0000313" key="13">
    <source>
        <dbReference type="Proteomes" id="UP000006469"/>
    </source>
</evidence>
<dbReference type="OrthoDB" id="312811at2157"/>
<feature type="transmembrane region" description="Helical" evidence="7">
    <location>
        <begin position="40"/>
        <end position="57"/>
    </location>
</feature>
<feature type="transmembrane region" description="Helical" evidence="7">
    <location>
        <begin position="107"/>
        <end position="127"/>
    </location>
</feature>
<dbReference type="KEGG" id="hme:HFX_1076"/>
<dbReference type="InterPro" id="IPR000515">
    <property type="entry name" value="MetI-like"/>
</dbReference>
<dbReference type="Pfam" id="PF12911">
    <property type="entry name" value="OppC_N"/>
    <property type="match status" value="1"/>
</dbReference>
<reference evidence="9" key="1">
    <citation type="journal article" date="2012" name="Appl. Environ. Microbiol.">
        <title>Identification of the haloarchaeal phasin (PhaP) that functions in polyhydroxyalkanoate accumulation and granule formation in Haloferax mediterranei.</title>
        <authorList>
            <person name="Cai S."/>
            <person name="Cai L."/>
            <person name="Liu H."/>
            <person name="Liu X."/>
            <person name="Han J."/>
            <person name="Zhou J."/>
            <person name="Xiang H."/>
        </authorList>
    </citation>
    <scope>NUCLEOTIDE SEQUENCE</scope>
    <source>
        <strain evidence="9">CGMCC 1.2087</strain>
    </source>
</reference>
<dbReference type="eggNOG" id="arCOG00748">
    <property type="taxonomic scope" value="Archaea"/>
</dbReference>
<evidence type="ECO:0000259" key="8">
    <source>
        <dbReference type="PROSITE" id="PS50928"/>
    </source>
</evidence>
<keyword evidence="2 7" id="KW-0813">Transport</keyword>
<dbReference type="PANTHER" id="PTHR43386:SF1">
    <property type="entry name" value="D,D-DIPEPTIDE TRANSPORT SYSTEM PERMEASE PROTEIN DDPC-RELATED"/>
    <property type="match status" value="1"/>
</dbReference>
<reference evidence="10 15" key="4">
    <citation type="submission" date="2014-04" db="EMBL/GenBank/DDBJ databases">
        <title>Transcriptional profiles of Haloferax mediterranei on the basis of nitrogen availability.</title>
        <authorList>
            <person name="Bautista V."/>
        </authorList>
    </citation>
    <scope>NUCLEOTIDE SEQUENCE [LARGE SCALE GENOMIC DNA]</scope>
    <source>
        <strain evidence="10">ATCC 33500</strain>
        <strain evidence="15">ATCC 33500 / DSM 1411 / JCM 8866 / NBRC 14739 / NCIMB 2177 / R-4</strain>
    </source>
</reference>
<evidence type="ECO:0000256" key="1">
    <source>
        <dbReference type="ARBA" id="ARBA00004651"/>
    </source>
</evidence>
<dbReference type="PATRIC" id="fig|523841.21.peg.1034"/>
<feature type="transmembrane region" description="Helical" evidence="7">
    <location>
        <begin position="308"/>
        <end position="333"/>
    </location>
</feature>
<evidence type="ECO:0000313" key="10">
    <source>
        <dbReference type="EMBL" id="AHZ21840.1"/>
    </source>
</evidence>
<dbReference type="InterPro" id="IPR035906">
    <property type="entry name" value="MetI-like_sf"/>
</dbReference>
<protein>
    <submittedName>
        <fullName evidence="10">ABC transporter permease</fullName>
    </submittedName>
    <submittedName>
        <fullName evidence="9 11">ABC-type transport system permease</fullName>
    </submittedName>
</protein>
<evidence type="ECO:0000256" key="4">
    <source>
        <dbReference type="ARBA" id="ARBA00022692"/>
    </source>
</evidence>
<dbReference type="HOGENOM" id="CLU_028518_1_2_2"/>
<dbReference type="Pfam" id="PF00528">
    <property type="entry name" value="BPD_transp_1"/>
    <property type="match status" value="1"/>
</dbReference>
<feature type="transmembrane region" description="Helical" evidence="7">
    <location>
        <begin position="69"/>
        <end position="87"/>
    </location>
</feature>
<evidence type="ECO:0000256" key="5">
    <source>
        <dbReference type="ARBA" id="ARBA00022989"/>
    </source>
</evidence>
<dbReference type="EMBL" id="CP007551">
    <property type="protein sequence ID" value="AHZ21840.1"/>
    <property type="molecule type" value="Genomic_DNA"/>
</dbReference>
<dbReference type="STRING" id="523841.HFX_1076"/>
<dbReference type="GO" id="GO:0005886">
    <property type="term" value="C:plasma membrane"/>
    <property type="evidence" value="ECO:0007669"/>
    <property type="project" value="UniProtKB-SubCell"/>
</dbReference>
<dbReference type="GO" id="GO:0055085">
    <property type="term" value="P:transmembrane transport"/>
    <property type="evidence" value="ECO:0007669"/>
    <property type="project" value="InterPro"/>
</dbReference>
<dbReference type="InterPro" id="IPR050366">
    <property type="entry name" value="BP-dependent_transpt_permease"/>
</dbReference>
<keyword evidence="4 7" id="KW-0812">Transmembrane</keyword>
<keyword evidence="6 7" id="KW-0472">Membrane</keyword>
<dbReference type="Proteomes" id="UP000027075">
    <property type="component" value="Chromosome"/>
</dbReference>
<evidence type="ECO:0000256" key="3">
    <source>
        <dbReference type="ARBA" id="ARBA00022475"/>
    </source>
</evidence>
<dbReference type="CDD" id="cd06261">
    <property type="entry name" value="TM_PBP2"/>
    <property type="match status" value="1"/>
</dbReference>
<reference evidence="9" key="5">
    <citation type="submission" date="2014-05" db="EMBL/GenBank/DDBJ databases">
        <authorList>
            <person name="Wang L."/>
            <person name="Yang H."/>
            <person name="Xiang H."/>
        </authorList>
    </citation>
    <scope>NUCLEOTIDE SEQUENCE</scope>
    <source>
        <strain evidence="9">CGMCC 1.2087</strain>
    </source>
</reference>
<evidence type="ECO:0000313" key="9">
    <source>
        <dbReference type="EMBL" id="AFK18792.1"/>
    </source>
</evidence>
<evidence type="ECO:0000313" key="11">
    <source>
        <dbReference type="EMBL" id="EMA03349.1"/>
    </source>
</evidence>
<dbReference type="EMBL" id="CP001868">
    <property type="protein sequence ID" value="AFK18792.1"/>
    <property type="molecule type" value="Genomic_DNA"/>
</dbReference>
<keyword evidence="3" id="KW-1003">Cell membrane</keyword>
<name>I3R3I2_HALMT</name>
<dbReference type="AlphaFoldDB" id="I3R3I2"/>
<evidence type="ECO:0000313" key="15">
    <source>
        <dbReference type="Proteomes" id="UP000027075"/>
    </source>
</evidence>
<dbReference type="EMBL" id="AOLO01000006">
    <property type="protein sequence ID" value="EMA03349.1"/>
    <property type="molecule type" value="Genomic_DNA"/>
</dbReference>
<reference evidence="12 16" key="6">
    <citation type="submission" date="2019-04" db="EMBL/GenBank/DDBJ databases">
        <title>Methylomes of two halophilic Archaea, Haloarcula marismortui and Haloferax mediterranei.</title>
        <authorList>
            <person name="DasSarma S."/>
            <person name="DasSarma P."/>
            <person name="DasSarma S."/>
            <person name="Fomenkov A."/>
            <person name="Vincze T."/>
            <person name="Anton B.P."/>
            <person name="Roberts R.J."/>
        </authorList>
    </citation>
    <scope>NUCLEOTIDE SEQUENCE [LARGE SCALE GENOMIC DNA]</scope>
    <source>
        <strain evidence="12">ATCC 33500</strain>
        <strain evidence="16">ATCC 33500 / DSM 1411 / JCM 8866 / NBRC 14739 / NCIMB 2177 / R-4</strain>
    </source>
</reference>
<dbReference type="Proteomes" id="UP000006469">
    <property type="component" value="Chromosome"/>
</dbReference>
<comment type="subcellular location">
    <subcellularLocation>
        <location evidence="1 7">Cell membrane</location>
        <topology evidence="1 7">Multi-pass membrane protein</topology>
    </subcellularLocation>
</comment>
<dbReference type="Proteomes" id="UP000011603">
    <property type="component" value="Unassembled WGS sequence"/>
</dbReference>
<dbReference type="PROSITE" id="PS50928">
    <property type="entry name" value="ABC_TM1"/>
    <property type="match status" value="1"/>
</dbReference>